<dbReference type="InterPro" id="IPR014001">
    <property type="entry name" value="Helicase_ATP-bd"/>
</dbReference>
<evidence type="ECO:0000259" key="5">
    <source>
        <dbReference type="PROSITE" id="PS51192"/>
    </source>
</evidence>
<comment type="caution">
    <text evidence="7">The sequence shown here is derived from an EMBL/GenBank/DDBJ whole genome shotgun (WGS) entry which is preliminary data.</text>
</comment>
<dbReference type="CDD" id="cd18793">
    <property type="entry name" value="SF2_C_SNF"/>
    <property type="match status" value="1"/>
</dbReference>
<dbReference type="InterPro" id="IPR000330">
    <property type="entry name" value="SNF2_N"/>
</dbReference>
<feature type="domain" description="Helicase ATP-binding" evidence="5">
    <location>
        <begin position="70"/>
        <end position="224"/>
    </location>
</feature>
<dbReference type="InterPro" id="IPR001650">
    <property type="entry name" value="Helicase_C-like"/>
</dbReference>
<sequence length="564" mass="65533">MSVSIHFDTSWQEPFLKRLEDDGPWSNRQLYNLAIEVEKHLLIPEFEGLQAPKFLPQLKPLPHQLDAAQQVIENMNGKAILADEVGLGKTIEAGLILKEYMIRGLVKKVLILVPASLVSQWVMELNSKFHIPAIAYKKSYSWESIDVVVSSLDTAKKSPHKEAILEQSYDFIIIDEAHKLKNHKTKNYEFVQNLKKKFCLLLTATPIQNKIEEIFNLVSLLKPGHLGRYEDFLDAYKKDKDKLNDLHLKELVNKVMIRNRRQDTKIEWTKRKVETVLIDFTPEERALYDLFTSYHTNSESFLSNSFALLTLQREACSSREAVYYTIKNMLEKKEESSPLFEQFVEKVMEKVNNITVNSKAKKAVELIQSINDKVIIFTEYRATQLYLQWFLKQHGITSVPFRGGFKRGKKDWMKELFQNHAQVFIATEAGGEGINLQFCNHIINFDLPWNPMRLEQRIGRVHRLGQEKDVHIYNFATKNTVEEHILKLLYEKIDLFERVIGELDDILTKLDFGKMEDHLIDIFGHSMSEGEMRIKMENLSSMIEFAQSVKENDYREAAGDSLLS</sequence>
<evidence type="ECO:0000256" key="3">
    <source>
        <dbReference type="ARBA" id="ARBA00022806"/>
    </source>
</evidence>
<evidence type="ECO:0000256" key="1">
    <source>
        <dbReference type="ARBA" id="ARBA00022741"/>
    </source>
</evidence>
<dbReference type="PANTHER" id="PTHR10799">
    <property type="entry name" value="SNF2/RAD54 HELICASE FAMILY"/>
    <property type="match status" value="1"/>
</dbReference>
<reference evidence="7" key="1">
    <citation type="submission" date="2022-10" db="EMBL/GenBank/DDBJ databases">
        <title>Description of Fervidibacillus gen. nov. in the family Fervidibacillaceae fam. nov. with two species, Fervidibacillus albus sp. nov., and Fervidibacillus halotolerans sp. nov., isolated from tidal flat sediments.</title>
        <authorList>
            <person name="Kwon K.K."/>
            <person name="Yang S.-H."/>
        </authorList>
    </citation>
    <scope>NUCLEOTIDE SEQUENCE</scope>
    <source>
        <strain evidence="7">JCM 19140</strain>
    </source>
</reference>
<dbReference type="Pfam" id="PF00271">
    <property type="entry name" value="Helicase_C"/>
    <property type="match status" value="1"/>
</dbReference>
<keyword evidence="2" id="KW-0378">Hydrolase</keyword>
<dbReference type="AlphaFoldDB" id="A0AAE3ISK4"/>
<evidence type="ECO:0000313" key="8">
    <source>
        <dbReference type="Proteomes" id="UP001209318"/>
    </source>
</evidence>
<dbReference type="GO" id="GO:0004386">
    <property type="term" value="F:helicase activity"/>
    <property type="evidence" value="ECO:0007669"/>
    <property type="project" value="UniProtKB-KW"/>
</dbReference>
<dbReference type="Gene3D" id="3.40.50.300">
    <property type="entry name" value="P-loop containing nucleotide triphosphate hydrolases"/>
    <property type="match status" value="1"/>
</dbReference>
<keyword evidence="4" id="KW-0067">ATP-binding</keyword>
<dbReference type="InterPro" id="IPR027417">
    <property type="entry name" value="P-loop_NTPase"/>
</dbReference>
<dbReference type="SMART" id="SM00487">
    <property type="entry name" value="DEXDc"/>
    <property type="match status" value="1"/>
</dbReference>
<evidence type="ECO:0000256" key="4">
    <source>
        <dbReference type="ARBA" id="ARBA00022840"/>
    </source>
</evidence>
<dbReference type="EMBL" id="JAOUSF010000003">
    <property type="protein sequence ID" value="MCU9613853.1"/>
    <property type="molecule type" value="Genomic_DNA"/>
</dbReference>
<dbReference type="SUPFAM" id="SSF52540">
    <property type="entry name" value="P-loop containing nucleoside triphosphate hydrolases"/>
    <property type="match status" value="2"/>
</dbReference>
<name>A0AAE3ISK4_9BACI</name>
<dbReference type="SMART" id="SM00490">
    <property type="entry name" value="HELICc"/>
    <property type="match status" value="1"/>
</dbReference>
<dbReference type="Gene3D" id="3.40.50.10810">
    <property type="entry name" value="Tandem AAA-ATPase domain"/>
    <property type="match status" value="1"/>
</dbReference>
<keyword evidence="1" id="KW-0547">Nucleotide-binding</keyword>
<proteinExistence type="predicted"/>
<dbReference type="InterPro" id="IPR038718">
    <property type="entry name" value="SNF2-like_sf"/>
</dbReference>
<evidence type="ECO:0000259" key="6">
    <source>
        <dbReference type="PROSITE" id="PS51194"/>
    </source>
</evidence>
<dbReference type="GO" id="GO:0016787">
    <property type="term" value="F:hydrolase activity"/>
    <property type="evidence" value="ECO:0007669"/>
    <property type="project" value="UniProtKB-KW"/>
</dbReference>
<dbReference type="Pfam" id="PF00176">
    <property type="entry name" value="SNF2-rel_dom"/>
    <property type="match status" value="1"/>
</dbReference>
<accession>A0AAE3ISK4</accession>
<dbReference type="GO" id="GO:0005524">
    <property type="term" value="F:ATP binding"/>
    <property type="evidence" value="ECO:0007669"/>
    <property type="project" value="UniProtKB-KW"/>
</dbReference>
<dbReference type="PROSITE" id="PS51192">
    <property type="entry name" value="HELICASE_ATP_BIND_1"/>
    <property type="match status" value="1"/>
</dbReference>
<dbReference type="PROSITE" id="PS51194">
    <property type="entry name" value="HELICASE_CTER"/>
    <property type="match status" value="1"/>
</dbReference>
<feature type="domain" description="Helicase C-terminal" evidence="6">
    <location>
        <begin position="359"/>
        <end position="511"/>
    </location>
</feature>
<dbReference type="Proteomes" id="UP001209318">
    <property type="component" value="Unassembled WGS sequence"/>
</dbReference>
<dbReference type="CDD" id="cd18011">
    <property type="entry name" value="DEXDc_RapA"/>
    <property type="match status" value="1"/>
</dbReference>
<dbReference type="RefSeq" id="WP_263073091.1">
    <property type="nucleotide sequence ID" value="NZ_JAOUSF010000003.1"/>
</dbReference>
<dbReference type="InterPro" id="IPR049730">
    <property type="entry name" value="SNF2/RAD54-like_C"/>
</dbReference>
<evidence type="ECO:0000256" key="2">
    <source>
        <dbReference type="ARBA" id="ARBA00022801"/>
    </source>
</evidence>
<gene>
    <name evidence="7" type="ORF">OEV98_09805</name>
</gene>
<keyword evidence="3 7" id="KW-0347">Helicase</keyword>
<organism evidence="7 8">
    <name type="scientific">Perspicuibacillus lycopersici</name>
    <dbReference type="NCBI Taxonomy" id="1325689"/>
    <lineage>
        <taxon>Bacteria</taxon>
        <taxon>Bacillati</taxon>
        <taxon>Bacillota</taxon>
        <taxon>Bacilli</taxon>
        <taxon>Bacillales</taxon>
        <taxon>Bacillaceae</taxon>
        <taxon>Perspicuibacillus</taxon>
    </lineage>
</organism>
<dbReference type="InterPro" id="IPR057342">
    <property type="entry name" value="DEXDc_RapA"/>
</dbReference>
<keyword evidence="8" id="KW-1185">Reference proteome</keyword>
<evidence type="ECO:0000313" key="7">
    <source>
        <dbReference type="EMBL" id="MCU9613853.1"/>
    </source>
</evidence>
<protein>
    <submittedName>
        <fullName evidence="7">DEAD/DEAH box helicase</fullName>
    </submittedName>
</protein>